<dbReference type="InterPro" id="IPR001917">
    <property type="entry name" value="Aminotrans_II_pyridoxalP_BS"/>
</dbReference>
<evidence type="ECO:0000259" key="10">
    <source>
        <dbReference type="Pfam" id="PF00155"/>
    </source>
</evidence>
<name>A0A268P4N4_SHOCL</name>
<dbReference type="CDD" id="cd00609">
    <property type="entry name" value="AAT_like"/>
    <property type="match status" value="1"/>
</dbReference>
<dbReference type="NCBIfam" id="TIGR01141">
    <property type="entry name" value="hisC"/>
    <property type="match status" value="1"/>
</dbReference>
<dbReference type="InterPro" id="IPR015422">
    <property type="entry name" value="PyrdxlP-dep_Trfase_small"/>
</dbReference>
<accession>A0A268P4N4</accession>
<evidence type="ECO:0000256" key="9">
    <source>
        <dbReference type="HAMAP-Rule" id="MF_01023"/>
    </source>
</evidence>
<keyword evidence="7 9" id="KW-0368">Histidine biosynthesis</keyword>
<dbReference type="PANTHER" id="PTHR43643">
    <property type="entry name" value="HISTIDINOL-PHOSPHATE AMINOTRANSFERASE 2"/>
    <property type="match status" value="1"/>
</dbReference>
<protein>
    <recommendedName>
        <fullName evidence="9">Histidinol-phosphate aminotransferase</fullName>
        <ecNumber evidence="9">2.6.1.9</ecNumber>
    </recommendedName>
    <alternativeName>
        <fullName evidence="9">Imidazole acetol-phosphate transaminase</fullName>
    </alternativeName>
</protein>
<keyword evidence="4 9" id="KW-0032">Aminotransferase</keyword>
<dbReference type="InterPro" id="IPR015424">
    <property type="entry name" value="PyrdxlP-dep_Trfase"/>
</dbReference>
<dbReference type="GO" id="GO:0000105">
    <property type="term" value="P:L-histidine biosynthetic process"/>
    <property type="evidence" value="ECO:0007669"/>
    <property type="project" value="UniProtKB-UniRule"/>
</dbReference>
<dbReference type="Pfam" id="PF00155">
    <property type="entry name" value="Aminotran_1_2"/>
    <property type="match status" value="1"/>
</dbReference>
<evidence type="ECO:0000256" key="8">
    <source>
        <dbReference type="ARBA" id="ARBA00047481"/>
    </source>
</evidence>
<dbReference type="SUPFAM" id="SSF53383">
    <property type="entry name" value="PLP-dependent transferases"/>
    <property type="match status" value="1"/>
</dbReference>
<comment type="similarity">
    <text evidence="9">Belongs to the class-II pyridoxal-phosphate-dependent aminotransferase family. Histidinol-phosphate aminotransferase subfamily.</text>
</comment>
<evidence type="ECO:0000256" key="4">
    <source>
        <dbReference type="ARBA" id="ARBA00022576"/>
    </source>
</evidence>
<keyword evidence="9" id="KW-0028">Amino-acid biosynthesis</keyword>
<dbReference type="PROSITE" id="PS00599">
    <property type="entry name" value="AA_TRANSFER_CLASS_2"/>
    <property type="match status" value="1"/>
</dbReference>
<dbReference type="Proteomes" id="UP000216207">
    <property type="component" value="Unassembled WGS sequence"/>
</dbReference>
<reference evidence="11 12" key="1">
    <citation type="submission" date="2017-07" db="EMBL/GenBank/DDBJ databases">
        <title>Isolation and whole genome analysis of endospore-forming bacteria from heroin.</title>
        <authorList>
            <person name="Kalinowski J."/>
            <person name="Ahrens B."/>
            <person name="Al-Dilaimi A."/>
            <person name="Winkler A."/>
            <person name="Wibberg D."/>
            <person name="Schleenbecker U."/>
            <person name="Ruckert C."/>
            <person name="Wolfel R."/>
            <person name="Grass G."/>
        </authorList>
    </citation>
    <scope>NUCLEOTIDE SEQUENCE [LARGE SCALE GENOMIC DNA]</scope>
    <source>
        <strain evidence="11 12">7539</strain>
    </source>
</reference>
<feature type="modified residue" description="N6-(pyridoxal phosphate)lysine" evidence="9">
    <location>
        <position position="223"/>
    </location>
</feature>
<dbReference type="RefSeq" id="WP_095326068.1">
    <property type="nucleotide sequence ID" value="NZ_NPCC01000004.1"/>
</dbReference>
<dbReference type="GO" id="GO:0004400">
    <property type="term" value="F:histidinol-phosphate transaminase activity"/>
    <property type="evidence" value="ECO:0007669"/>
    <property type="project" value="UniProtKB-UniRule"/>
</dbReference>
<dbReference type="HAMAP" id="MF_01023">
    <property type="entry name" value="HisC_aminotrans_2"/>
    <property type="match status" value="1"/>
</dbReference>
<sequence>MLAKKQIQGLPPYAPGKPIEDVKREYGLETVIKMASNENPYGASPAVAKAIADGASKTFLYPDGYGTALRKALAAKHKVDEGQLILGNGTDEVIQLLCRSFLTPETNTVMATPSFSQYKLNATIEGATIKEITVKEDGSHDLDAMLAAIDDQTRIVWVCNPNNPNGVALGEAELKTFLDAVPTTCLVVVDEAYYEYVELDDFPNSVALLNAYPQLVVLRTFSKAYGLAGLRVGYGISQREIAHQIEPVRLPFNNNILAHTAALAALEDEAFIAACKQKNSVEKAKLRAFFEARGMFVFPSETNFLLVETGIPGDVVFQAFLENGFILRSGEALGYPTAIRISIGNEAENDAFIEKAPEILDQLRASLGA</sequence>
<keyword evidence="6 9" id="KW-0663">Pyridoxal phosphate</keyword>
<comment type="subunit">
    <text evidence="3 9">Homodimer.</text>
</comment>
<proteinExistence type="inferred from homology"/>
<comment type="caution">
    <text evidence="11">The sequence shown here is derived from an EMBL/GenBank/DDBJ whole genome shotgun (WGS) entry which is preliminary data.</text>
</comment>
<comment type="cofactor">
    <cofactor evidence="1 9">
        <name>pyridoxal 5'-phosphate</name>
        <dbReference type="ChEBI" id="CHEBI:597326"/>
    </cofactor>
</comment>
<dbReference type="InterPro" id="IPR050106">
    <property type="entry name" value="HistidinolP_aminotransfase"/>
</dbReference>
<evidence type="ECO:0000313" key="11">
    <source>
        <dbReference type="EMBL" id="PAE90702.1"/>
    </source>
</evidence>
<evidence type="ECO:0000256" key="2">
    <source>
        <dbReference type="ARBA" id="ARBA00005011"/>
    </source>
</evidence>
<evidence type="ECO:0000256" key="5">
    <source>
        <dbReference type="ARBA" id="ARBA00022679"/>
    </source>
</evidence>
<dbReference type="Gene3D" id="3.40.640.10">
    <property type="entry name" value="Type I PLP-dependent aspartate aminotransferase-like (Major domain)"/>
    <property type="match status" value="1"/>
</dbReference>
<dbReference type="InterPro" id="IPR004839">
    <property type="entry name" value="Aminotransferase_I/II_large"/>
</dbReference>
<gene>
    <name evidence="9" type="primary">hisC</name>
    <name evidence="11" type="ORF">CHH72_02145</name>
</gene>
<keyword evidence="5 9" id="KW-0808">Transferase</keyword>
<dbReference type="PANTHER" id="PTHR43643:SF3">
    <property type="entry name" value="HISTIDINOL-PHOSPHATE AMINOTRANSFERASE"/>
    <property type="match status" value="1"/>
</dbReference>
<evidence type="ECO:0000256" key="7">
    <source>
        <dbReference type="ARBA" id="ARBA00023102"/>
    </source>
</evidence>
<comment type="pathway">
    <text evidence="2 9">Amino-acid biosynthesis; L-histidine biosynthesis; L-histidine from 5-phospho-alpha-D-ribose 1-diphosphate: step 7/9.</text>
</comment>
<dbReference type="EC" id="2.6.1.9" evidence="9"/>
<dbReference type="AlphaFoldDB" id="A0A268P4N4"/>
<dbReference type="Gene3D" id="3.90.1150.10">
    <property type="entry name" value="Aspartate Aminotransferase, domain 1"/>
    <property type="match status" value="1"/>
</dbReference>
<dbReference type="UniPathway" id="UPA00031">
    <property type="reaction ID" value="UER00012"/>
</dbReference>
<comment type="catalytic activity">
    <reaction evidence="8 9">
        <text>L-histidinol phosphate + 2-oxoglutarate = 3-(imidazol-4-yl)-2-oxopropyl phosphate + L-glutamate</text>
        <dbReference type="Rhea" id="RHEA:23744"/>
        <dbReference type="ChEBI" id="CHEBI:16810"/>
        <dbReference type="ChEBI" id="CHEBI:29985"/>
        <dbReference type="ChEBI" id="CHEBI:57766"/>
        <dbReference type="ChEBI" id="CHEBI:57980"/>
        <dbReference type="EC" id="2.6.1.9"/>
    </reaction>
</comment>
<evidence type="ECO:0000256" key="1">
    <source>
        <dbReference type="ARBA" id="ARBA00001933"/>
    </source>
</evidence>
<evidence type="ECO:0000256" key="3">
    <source>
        <dbReference type="ARBA" id="ARBA00011738"/>
    </source>
</evidence>
<evidence type="ECO:0000313" key="12">
    <source>
        <dbReference type="Proteomes" id="UP000216207"/>
    </source>
</evidence>
<dbReference type="GO" id="GO:0030170">
    <property type="term" value="F:pyridoxal phosphate binding"/>
    <property type="evidence" value="ECO:0007669"/>
    <property type="project" value="InterPro"/>
</dbReference>
<evidence type="ECO:0000256" key="6">
    <source>
        <dbReference type="ARBA" id="ARBA00022898"/>
    </source>
</evidence>
<organism evidence="11 12">
    <name type="scientific">Shouchella clausii</name>
    <name type="common">Alkalihalobacillus clausii</name>
    <dbReference type="NCBI Taxonomy" id="79880"/>
    <lineage>
        <taxon>Bacteria</taxon>
        <taxon>Bacillati</taxon>
        <taxon>Bacillota</taxon>
        <taxon>Bacilli</taxon>
        <taxon>Bacillales</taxon>
        <taxon>Bacillaceae</taxon>
        <taxon>Shouchella</taxon>
    </lineage>
</organism>
<dbReference type="InterPro" id="IPR015421">
    <property type="entry name" value="PyrdxlP-dep_Trfase_major"/>
</dbReference>
<dbReference type="InterPro" id="IPR005861">
    <property type="entry name" value="HisP_aminotrans"/>
</dbReference>
<feature type="domain" description="Aminotransferase class I/classII large" evidence="10">
    <location>
        <begin position="30"/>
        <end position="354"/>
    </location>
</feature>
<dbReference type="EMBL" id="NPCC01000004">
    <property type="protein sequence ID" value="PAE90702.1"/>
    <property type="molecule type" value="Genomic_DNA"/>
</dbReference>